<keyword evidence="1" id="KW-0472">Membrane</keyword>
<protein>
    <submittedName>
        <fullName evidence="2">Uncharacterized protein</fullName>
    </submittedName>
</protein>
<keyword evidence="1" id="KW-1133">Transmembrane helix</keyword>
<dbReference type="EMBL" id="GBXM01069432">
    <property type="protein sequence ID" value="JAH39145.1"/>
    <property type="molecule type" value="Transcribed_RNA"/>
</dbReference>
<evidence type="ECO:0000256" key="1">
    <source>
        <dbReference type="SAM" id="Phobius"/>
    </source>
</evidence>
<feature type="transmembrane region" description="Helical" evidence="1">
    <location>
        <begin position="20"/>
        <end position="37"/>
    </location>
</feature>
<accession>A0A0E9SEM1</accession>
<organism evidence="2">
    <name type="scientific">Anguilla anguilla</name>
    <name type="common">European freshwater eel</name>
    <name type="synonym">Muraena anguilla</name>
    <dbReference type="NCBI Taxonomy" id="7936"/>
    <lineage>
        <taxon>Eukaryota</taxon>
        <taxon>Metazoa</taxon>
        <taxon>Chordata</taxon>
        <taxon>Craniata</taxon>
        <taxon>Vertebrata</taxon>
        <taxon>Euteleostomi</taxon>
        <taxon>Actinopterygii</taxon>
        <taxon>Neopterygii</taxon>
        <taxon>Teleostei</taxon>
        <taxon>Anguilliformes</taxon>
        <taxon>Anguillidae</taxon>
        <taxon>Anguilla</taxon>
    </lineage>
</organism>
<keyword evidence="1" id="KW-0812">Transmembrane</keyword>
<evidence type="ECO:0000313" key="2">
    <source>
        <dbReference type="EMBL" id="JAH39145.1"/>
    </source>
</evidence>
<name>A0A0E9SEM1_ANGAN</name>
<proteinExistence type="predicted"/>
<reference evidence="2" key="1">
    <citation type="submission" date="2014-11" db="EMBL/GenBank/DDBJ databases">
        <authorList>
            <person name="Amaro Gonzalez C."/>
        </authorList>
    </citation>
    <scope>NUCLEOTIDE SEQUENCE</scope>
</reference>
<sequence length="75" mass="8423">MHYEWETADLWWSSAGTVTQHLLIIGFLSNFPFTIILTDCEKAPGSLHLQNTLFRKVVKTVSVAKLLVSISIAFS</sequence>
<reference evidence="2" key="2">
    <citation type="journal article" date="2015" name="Fish Shellfish Immunol.">
        <title>Early steps in the European eel (Anguilla anguilla)-Vibrio vulnificus interaction in the gills: Role of the RtxA13 toxin.</title>
        <authorList>
            <person name="Callol A."/>
            <person name="Pajuelo D."/>
            <person name="Ebbesson L."/>
            <person name="Teles M."/>
            <person name="MacKenzie S."/>
            <person name="Amaro C."/>
        </authorList>
    </citation>
    <scope>NUCLEOTIDE SEQUENCE</scope>
</reference>
<dbReference type="AlphaFoldDB" id="A0A0E9SEM1"/>